<accession>A0A7J8DXG3</accession>
<proteinExistence type="predicted"/>
<dbReference type="AlphaFoldDB" id="A0A7J8DXG3"/>
<keyword evidence="3" id="KW-1185">Reference proteome</keyword>
<evidence type="ECO:0000313" key="3">
    <source>
        <dbReference type="Proteomes" id="UP000593571"/>
    </source>
</evidence>
<dbReference type="EMBL" id="JACASE010000011">
    <property type="protein sequence ID" value="KAF6427810.1"/>
    <property type="molecule type" value="Genomic_DNA"/>
</dbReference>
<gene>
    <name evidence="2" type="ORF">HJG63_008299</name>
</gene>
<comment type="caution">
    <text evidence="2">The sequence shown here is derived from an EMBL/GenBank/DDBJ whole genome shotgun (WGS) entry which is preliminary data.</text>
</comment>
<dbReference type="Proteomes" id="UP000593571">
    <property type="component" value="Unassembled WGS sequence"/>
</dbReference>
<reference evidence="2 3" key="1">
    <citation type="journal article" date="2020" name="Nature">
        <title>Six reference-quality genomes reveal evolution of bat adaptations.</title>
        <authorList>
            <person name="Jebb D."/>
            <person name="Huang Z."/>
            <person name="Pippel M."/>
            <person name="Hughes G.M."/>
            <person name="Lavrichenko K."/>
            <person name="Devanna P."/>
            <person name="Winkler S."/>
            <person name="Jermiin L.S."/>
            <person name="Skirmuntt E.C."/>
            <person name="Katzourakis A."/>
            <person name="Burkitt-Gray L."/>
            <person name="Ray D.A."/>
            <person name="Sullivan K.A.M."/>
            <person name="Roscito J.G."/>
            <person name="Kirilenko B.M."/>
            <person name="Davalos L.M."/>
            <person name="Corthals A.P."/>
            <person name="Power M.L."/>
            <person name="Jones G."/>
            <person name="Ransome R.D."/>
            <person name="Dechmann D.K.N."/>
            <person name="Locatelli A.G."/>
            <person name="Puechmaille S.J."/>
            <person name="Fedrigo O."/>
            <person name="Jarvis E.D."/>
            <person name="Hiller M."/>
            <person name="Vernes S.C."/>
            <person name="Myers E.W."/>
            <person name="Teeling E.C."/>
        </authorList>
    </citation>
    <scope>NUCLEOTIDE SEQUENCE [LARGE SCALE GENOMIC DNA]</scope>
    <source>
        <strain evidence="2">MRouAeg1</strain>
        <tissue evidence="2">Muscle</tissue>
    </source>
</reference>
<evidence type="ECO:0000313" key="2">
    <source>
        <dbReference type="EMBL" id="KAF6427810.1"/>
    </source>
</evidence>
<feature type="region of interest" description="Disordered" evidence="1">
    <location>
        <begin position="71"/>
        <end position="95"/>
    </location>
</feature>
<evidence type="ECO:0000256" key="1">
    <source>
        <dbReference type="SAM" id="MobiDB-lite"/>
    </source>
</evidence>
<organism evidence="2 3">
    <name type="scientific">Rousettus aegyptiacus</name>
    <name type="common">Egyptian fruit bat</name>
    <name type="synonym">Pteropus aegyptiacus</name>
    <dbReference type="NCBI Taxonomy" id="9407"/>
    <lineage>
        <taxon>Eukaryota</taxon>
        <taxon>Metazoa</taxon>
        <taxon>Chordata</taxon>
        <taxon>Craniata</taxon>
        <taxon>Vertebrata</taxon>
        <taxon>Euteleostomi</taxon>
        <taxon>Mammalia</taxon>
        <taxon>Eutheria</taxon>
        <taxon>Laurasiatheria</taxon>
        <taxon>Chiroptera</taxon>
        <taxon>Yinpterochiroptera</taxon>
        <taxon>Pteropodoidea</taxon>
        <taxon>Pteropodidae</taxon>
        <taxon>Rousettinae</taxon>
        <taxon>Rousettus</taxon>
    </lineage>
</organism>
<sequence>MRRLTEQAADDSNPPSFRKALGGFQTAVETRKCGFRAAGGSHFTPSPRRPVFHHELLRLVRGSLGFHKAKSARGQHGQCAPQADTGLCSRPRRGTGPSDAQIFLRCVRLSLRGARLFTHGVK</sequence>
<protein>
    <submittedName>
        <fullName evidence="2">Uncharacterized protein</fullName>
    </submittedName>
</protein>
<name>A0A7J8DXG3_ROUAE</name>